<evidence type="ECO:0000313" key="5">
    <source>
        <dbReference type="Proteomes" id="UP001321749"/>
    </source>
</evidence>
<feature type="compositionally biased region" description="Polar residues" evidence="2">
    <location>
        <begin position="604"/>
        <end position="629"/>
    </location>
</feature>
<reference evidence="4" key="1">
    <citation type="journal article" date="2023" name="Mol. Phylogenet. Evol.">
        <title>Genome-scale phylogeny and comparative genomics of the fungal order Sordariales.</title>
        <authorList>
            <person name="Hensen N."/>
            <person name="Bonometti L."/>
            <person name="Westerberg I."/>
            <person name="Brannstrom I.O."/>
            <person name="Guillou S."/>
            <person name="Cros-Aarteil S."/>
            <person name="Calhoun S."/>
            <person name="Haridas S."/>
            <person name="Kuo A."/>
            <person name="Mondo S."/>
            <person name="Pangilinan J."/>
            <person name="Riley R."/>
            <person name="LaButti K."/>
            <person name="Andreopoulos B."/>
            <person name="Lipzen A."/>
            <person name="Chen C."/>
            <person name="Yan M."/>
            <person name="Daum C."/>
            <person name="Ng V."/>
            <person name="Clum A."/>
            <person name="Steindorff A."/>
            <person name="Ohm R.A."/>
            <person name="Martin F."/>
            <person name="Silar P."/>
            <person name="Natvig D.O."/>
            <person name="Lalanne C."/>
            <person name="Gautier V."/>
            <person name="Ament-Velasquez S.L."/>
            <person name="Kruys A."/>
            <person name="Hutchinson M.I."/>
            <person name="Powell A.J."/>
            <person name="Barry K."/>
            <person name="Miller A.N."/>
            <person name="Grigoriev I.V."/>
            <person name="Debuchy R."/>
            <person name="Gladieux P."/>
            <person name="Hiltunen Thoren M."/>
            <person name="Johannesson H."/>
        </authorList>
    </citation>
    <scope>NUCLEOTIDE SEQUENCE</scope>
    <source>
        <strain evidence="4">PSN324</strain>
    </source>
</reference>
<dbReference type="AlphaFoldDB" id="A0AAV9HFN4"/>
<dbReference type="PANTHER" id="PTHR38166:SF1">
    <property type="entry name" value="C2H2-TYPE DOMAIN-CONTAINING PROTEIN"/>
    <property type="match status" value="1"/>
</dbReference>
<feature type="compositionally biased region" description="Low complexity" evidence="2">
    <location>
        <begin position="311"/>
        <end position="326"/>
    </location>
</feature>
<feature type="compositionally biased region" description="Polar residues" evidence="2">
    <location>
        <begin position="327"/>
        <end position="338"/>
    </location>
</feature>
<sequence length="789" mass="87595">MTTMTSSWPALNRHASALITTSHARLHPPRPPLHPTSYSISLSRSLKLGPHHLHFCNTDSPCLSTRASLWRLTAYRSTRYPAAVRSMTPLITADTPKTLKITRTHRALLVPTSDYLDTTSHRIPPAAQPLLKWTKFCRLQIRNLKTRMILKAGIMCALAKAPNKFTNQGMLVPRLRMTVVTRNRIPDLKTLSSDPEIDQVRAEMEAVTLQAAPRLSPVPHRQSSLETIRETDASSDTTLELDGEAVSTEEADRILAFSLPTVRGISHGDVPDEVLEVCRSITYAYAERLASIVDNFHQLTTSTPSEHQDGAEGSPAGSSGYYSAGSHNTLQQQKNTGRGNRKQGPNKRRRVDENDNEDDEEDYGSVMDDPKDQVDEPCGGVKLRCIFRARNPMRFNVRDHTSCAMTMFTGKHKFSDLRKHVLNKHAMDLEAARCQKCKQAFLDKKALDYHLKKEHCDFRDDDPEDGITRDVAAKITFRGRECGPSDQEQWEHLWNLAFPEDTNVPSFNYIPVLEHHELTPKFMEKLQFLKPIVDEGTYLIVQNLFDSAIKELDHFGLKLSVNYKNLQGSRTARASTTRPAPRALQSNPNARDSGIGLDLEAGTPRTSARYSSVTISRPNSTTPPAQSFSMDHGGRGVARPHLQSRPSFVPLQPAARSESMFQTYVGYPELLQSDINAFAQGFSGAVASSHSFQTSMGEVFHHQQATNDPAAAIYLPDAGVEGLSSSSSLHHPATGQIDSINPAELHLFNSSAESQVPMTMQPAQDTSMENQTFAARVAGEYVRPLGGFI</sequence>
<keyword evidence="1" id="KW-0863">Zinc-finger</keyword>
<dbReference type="InterPro" id="IPR013087">
    <property type="entry name" value="Znf_C2H2_type"/>
</dbReference>
<feature type="region of interest" description="Disordered" evidence="2">
    <location>
        <begin position="215"/>
        <end position="237"/>
    </location>
</feature>
<evidence type="ECO:0000313" key="4">
    <source>
        <dbReference type="EMBL" id="KAK4459460.1"/>
    </source>
</evidence>
<dbReference type="PROSITE" id="PS00028">
    <property type="entry name" value="ZINC_FINGER_C2H2_1"/>
    <property type="match status" value="1"/>
</dbReference>
<feature type="domain" description="C2H2-type" evidence="3">
    <location>
        <begin position="432"/>
        <end position="460"/>
    </location>
</feature>
<feature type="compositionally biased region" description="Low complexity" evidence="2">
    <location>
        <begin position="569"/>
        <end position="583"/>
    </location>
</feature>
<keyword evidence="5" id="KW-1185">Reference proteome</keyword>
<feature type="compositionally biased region" description="Basic residues" evidence="2">
    <location>
        <begin position="339"/>
        <end position="349"/>
    </location>
</feature>
<evidence type="ECO:0000256" key="2">
    <source>
        <dbReference type="SAM" id="MobiDB-lite"/>
    </source>
</evidence>
<accession>A0AAV9HFN4</accession>
<evidence type="ECO:0000256" key="1">
    <source>
        <dbReference type="PROSITE-ProRule" id="PRU00042"/>
    </source>
</evidence>
<reference evidence="4" key="2">
    <citation type="submission" date="2023-06" db="EMBL/GenBank/DDBJ databases">
        <authorList>
            <consortium name="Lawrence Berkeley National Laboratory"/>
            <person name="Mondo S.J."/>
            <person name="Hensen N."/>
            <person name="Bonometti L."/>
            <person name="Westerberg I."/>
            <person name="Brannstrom I.O."/>
            <person name="Guillou S."/>
            <person name="Cros-Aarteil S."/>
            <person name="Calhoun S."/>
            <person name="Haridas S."/>
            <person name="Kuo A."/>
            <person name="Pangilinan J."/>
            <person name="Riley R."/>
            <person name="Labutti K."/>
            <person name="Andreopoulos B."/>
            <person name="Lipzen A."/>
            <person name="Chen C."/>
            <person name="Yanf M."/>
            <person name="Daum C."/>
            <person name="Ng V."/>
            <person name="Clum A."/>
            <person name="Steindorff A."/>
            <person name="Ohm R."/>
            <person name="Martin F."/>
            <person name="Silar P."/>
            <person name="Natvig D."/>
            <person name="Lalanne C."/>
            <person name="Gautier V."/>
            <person name="Ament-Velasquez S.L."/>
            <person name="Kruys A."/>
            <person name="Hutchinson M.I."/>
            <person name="Powell A.J."/>
            <person name="Barry K."/>
            <person name="Miller A.N."/>
            <person name="Grigoriev I.V."/>
            <person name="Debuchy R."/>
            <person name="Gladieux P."/>
            <person name="Thoren M.H."/>
            <person name="Johannesson H."/>
        </authorList>
    </citation>
    <scope>NUCLEOTIDE SEQUENCE</scope>
    <source>
        <strain evidence="4">PSN324</strain>
    </source>
</reference>
<keyword evidence="1" id="KW-0479">Metal-binding</keyword>
<evidence type="ECO:0000259" key="3">
    <source>
        <dbReference type="PROSITE" id="PS50157"/>
    </source>
</evidence>
<dbReference type="PANTHER" id="PTHR38166">
    <property type="entry name" value="C2H2-TYPE DOMAIN-CONTAINING PROTEIN-RELATED"/>
    <property type="match status" value="1"/>
</dbReference>
<protein>
    <recommendedName>
        <fullName evidence="3">C2H2-type domain-containing protein</fullName>
    </recommendedName>
</protein>
<organism evidence="4 5">
    <name type="scientific">Cladorrhinum samala</name>
    <dbReference type="NCBI Taxonomy" id="585594"/>
    <lineage>
        <taxon>Eukaryota</taxon>
        <taxon>Fungi</taxon>
        <taxon>Dikarya</taxon>
        <taxon>Ascomycota</taxon>
        <taxon>Pezizomycotina</taxon>
        <taxon>Sordariomycetes</taxon>
        <taxon>Sordariomycetidae</taxon>
        <taxon>Sordariales</taxon>
        <taxon>Podosporaceae</taxon>
        <taxon>Cladorrhinum</taxon>
    </lineage>
</organism>
<feature type="region of interest" description="Disordered" evidence="2">
    <location>
        <begin position="569"/>
        <end position="642"/>
    </location>
</feature>
<dbReference type="EMBL" id="MU865036">
    <property type="protein sequence ID" value="KAK4459460.1"/>
    <property type="molecule type" value="Genomic_DNA"/>
</dbReference>
<feature type="region of interest" description="Disordered" evidence="2">
    <location>
        <begin position="301"/>
        <end position="375"/>
    </location>
</feature>
<gene>
    <name evidence="4" type="ORF">QBC42DRAFT_274375</name>
</gene>
<dbReference type="PROSITE" id="PS50157">
    <property type="entry name" value="ZINC_FINGER_C2H2_2"/>
    <property type="match status" value="1"/>
</dbReference>
<dbReference type="GO" id="GO:0008270">
    <property type="term" value="F:zinc ion binding"/>
    <property type="evidence" value="ECO:0007669"/>
    <property type="project" value="UniProtKB-KW"/>
</dbReference>
<dbReference type="Proteomes" id="UP001321749">
    <property type="component" value="Unassembled WGS sequence"/>
</dbReference>
<name>A0AAV9HFN4_9PEZI</name>
<feature type="compositionally biased region" description="Acidic residues" evidence="2">
    <location>
        <begin position="354"/>
        <end position="363"/>
    </location>
</feature>
<keyword evidence="1" id="KW-0862">Zinc</keyword>
<comment type="caution">
    <text evidence="4">The sequence shown here is derived from an EMBL/GenBank/DDBJ whole genome shotgun (WGS) entry which is preliminary data.</text>
</comment>
<proteinExistence type="predicted"/>